<dbReference type="Pfam" id="PF12697">
    <property type="entry name" value="Abhydrolase_6"/>
    <property type="match status" value="1"/>
</dbReference>
<dbReference type="Proteomes" id="UP000449209">
    <property type="component" value="Unassembled WGS sequence"/>
</dbReference>
<dbReference type="EMBL" id="WEZQ01000005">
    <property type="protein sequence ID" value="MYV16494.1"/>
    <property type="molecule type" value="Genomic_DNA"/>
</dbReference>
<dbReference type="RefSeq" id="WP_161003051.1">
    <property type="nucleotide sequence ID" value="NZ_WEZQ01000005.1"/>
</dbReference>
<dbReference type="AlphaFoldDB" id="A0A6N9I162"/>
<evidence type="ECO:0000313" key="2">
    <source>
        <dbReference type="EMBL" id="MYV16494.1"/>
    </source>
</evidence>
<dbReference type="InterPro" id="IPR029058">
    <property type="entry name" value="AB_hydrolase_fold"/>
</dbReference>
<evidence type="ECO:0000313" key="3">
    <source>
        <dbReference type="Proteomes" id="UP000449209"/>
    </source>
</evidence>
<proteinExistence type="predicted"/>
<evidence type="ECO:0000259" key="1">
    <source>
        <dbReference type="Pfam" id="PF12697"/>
    </source>
</evidence>
<dbReference type="PANTHER" id="PTHR43194">
    <property type="entry name" value="HYDROLASE ALPHA/BETA FOLD FAMILY"/>
    <property type="match status" value="1"/>
</dbReference>
<comment type="caution">
    <text evidence="2">The sequence shown here is derived from an EMBL/GenBank/DDBJ whole genome shotgun (WGS) entry which is preliminary data.</text>
</comment>
<dbReference type="GO" id="GO:0016787">
    <property type="term" value="F:hydrolase activity"/>
    <property type="evidence" value="ECO:0007669"/>
    <property type="project" value="UniProtKB-KW"/>
</dbReference>
<protein>
    <submittedName>
        <fullName evidence="2">Alpha/beta fold hydrolase</fullName>
    </submittedName>
</protein>
<feature type="domain" description="AB hydrolase-1" evidence="1">
    <location>
        <begin position="22"/>
        <end position="251"/>
    </location>
</feature>
<keyword evidence="2" id="KW-0378">Hydrolase</keyword>
<dbReference type="InterPro" id="IPR000073">
    <property type="entry name" value="AB_hydrolase_1"/>
</dbReference>
<name>A0A6N9I162_9LACO</name>
<accession>A0A6N9I162</accession>
<dbReference type="PANTHER" id="PTHR43194:SF2">
    <property type="entry name" value="PEROXISOMAL MEMBRANE PROTEIN LPX1"/>
    <property type="match status" value="1"/>
</dbReference>
<dbReference type="InterPro" id="IPR050228">
    <property type="entry name" value="Carboxylesterase_BioH"/>
</dbReference>
<dbReference type="Gene3D" id="3.40.50.1820">
    <property type="entry name" value="alpha/beta hydrolase"/>
    <property type="match status" value="1"/>
</dbReference>
<dbReference type="SUPFAM" id="SSF53474">
    <property type="entry name" value="alpha/beta-Hydrolases"/>
    <property type="match status" value="1"/>
</dbReference>
<reference evidence="2 3" key="1">
    <citation type="journal article" date="2019" name="Appl. Environ. Microbiol.">
        <title>Genetic determinants of hydroxycinnamic acid metabolism in heterofermentative lactobacilli.</title>
        <authorList>
            <person name="Gaur G."/>
            <person name="Oh J.H."/>
            <person name="Filannino P."/>
            <person name="Gobbetti M."/>
            <person name="van Pijkeren J.P."/>
            <person name="Ganzle M.G."/>
        </authorList>
    </citation>
    <scope>NUCLEOTIDE SEQUENCE [LARGE SCALE GENOMIC DNA]</scope>
    <source>
        <strain evidence="2 3">C5</strain>
    </source>
</reference>
<dbReference type="OrthoDB" id="9805423at2"/>
<organism evidence="2 3">
    <name type="scientific">Furfurilactobacillus milii</name>
    <dbReference type="NCBI Taxonomy" id="2888272"/>
    <lineage>
        <taxon>Bacteria</taxon>
        <taxon>Bacillati</taxon>
        <taxon>Bacillota</taxon>
        <taxon>Bacilli</taxon>
        <taxon>Lactobacillales</taxon>
        <taxon>Lactobacillaceae</taxon>
        <taxon>Furfurilactobacillus</taxon>
    </lineage>
</organism>
<gene>
    <name evidence="2" type="ORF">GB993_03080</name>
</gene>
<sequence>MIITTSDHVRLDYTDEGEGQPVVILTGLGGAKEIWRAQVSALVSAGYRVINVDARNQGASQHTAKGLRISRHGMDLAEVIDKLHLVKPILLGNSMGAATIFAYLSLFGDANVTAVIDLDQSPKMINEADWKFGFKDVTWADFPDFFRMPLGPSTFKHIDDDTYQLVTAAATTHPYDAALNEPFLFDHAFADWRDVIRQLNVPLLVMAGGESPYFNPEFAAVTAKMAAHGQSVIIPNAGHILMAEQSAATNAALLSFLEKLPHA</sequence>